<accession>S8EE21</accession>
<feature type="domain" description="C3H1-type" evidence="3">
    <location>
        <begin position="355"/>
        <end position="383"/>
    </location>
</feature>
<keyword evidence="1" id="KW-0479">Metal-binding</keyword>
<reference evidence="4 5" key="1">
    <citation type="journal article" date="2012" name="Science">
        <title>The Paleozoic origin of enzymatic lignin decomposition reconstructed from 31 fungal genomes.</title>
        <authorList>
            <person name="Floudas D."/>
            <person name="Binder M."/>
            <person name="Riley R."/>
            <person name="Barry K."/>
            <person name="Blanchette R.A."/>
            <person name="Henrissat B."/>
            <person name="Martinez A.T."/>
            <person name="Otillar R."/>
            <person name="Spatafora J.W."/>
            <person name="Yadav J.S."/>
            <person name="Aerts A."/>
            <person name="Benoit I."/>
            <person name="Boyd A."/>
            <person name="Carlson A."/>
            <person name="Copeland A."/>
            <person name="Coutinho P.M."/>
            <person name="de Vries R.P."/>
            <person name="Ferreira P."/>
            <person name="Findley K."/>
            <person name="Foster B."/>
            <person name="Gaskell J."/>
            <person name="Glotzer D."/>
            <person name="Gorecki P."/>
            <person name="Heitman J."/>
            <person name="Hesse C."/>
            <person name="Hori C."/>
            <person name="Igarashi K."/>
            <person name="Jurgens J.A."/>
            <person name="Kallen N."/>
            <person name="Kersten P."/>
            <person name="Kohler A."/>
            <person name="Kuees U."/>
            <person name="Kumar T.K.A."/>
            <person name="Kuo A."/>
            <person name="LaButti K."/>
            <person name="Larrondo L.F."/>
            <person name="Lindquist E."/>
            <person name="Ling A."/>
            <person name="Lombard V."/>
            <person name="Lucas S."/>
            <person name="Lundell T."/>
            <person name="Martin R."/>
            <person name="McLaughlin D.J."/>
            <person name="Morgenstern I."/>
            <person name="Morin E."/>
            <person name="Murat C."/>
            <person name="Nagy L.G."/>
            <person name="Nolan M."/>
            <person name="Ohm R.A."/>
            <person name="Patyshakuliyeva A."/>
            <person name="Rokas A."/>
            <person name="Ruiz-Duenas F.J."/>
            <person name="Sabat G."/>
            <person name="Salamov A."/>
            <person name="Samejima M."/>
            <person name="Schmutz J."/>
            <person name="Slot J.C."/>
            <person name="St John F."/>
            <person name="Stenlid J."/>
            <person name="Sun H."/>
            <person name="Sun S."/>
            <person name="Syed K."/>
            <person name="Tsang A."/>
            <person name="Wiebenga A."/>
            <person name="Young D."/>
            <person name="Pisabarro A."/>
            <person name="Eastwood D.C."/>
            <person name="Martin F."/>
            <person name="Cullen D."/>
            <person name="Grigoriev I.V."/>
            <person name="Hibbett D.S."/>
        </authorList>
    </citation>
    <scope>NUCLEOTIDE SEQUENCE</scope>
    <source>
        <strain evidence="5">FP-58527</strain>
    </source>
</reference>
<dbReference type="OrthoDB" id="2270193at2759"/>
<protein>
    <recommendedName>
        <fullName evidence="3">C3H1-type domain-containing protein</fullName>
    </recommendedName>
</protein>
<dbReference type="InterPro" id="IPR057683">
    <property type="entry name" value="DUF7923"/>
</dbReference>
<dbReference type="GO" id="GO:0008270">
    <property type="term" value="F:zinc ion binding"/>
    <property type="evidence" value="ECO:0007669"/>
    <property type="project" value="UniProtKB-KW"/>
</dbReference>
<keyword evidence="2" id="KW-0175">Coiled coil</keyword>
<proteinExistence type="predicted"/>
<dbReference type="PANTHER" id="PTHR37543:SF1">
    <property type="entry name" value="CCCH ZINC FINGER DNA BINDING PROTEIN (AFU_ORTHOLOGUE AFUA_5G12760)"/>
    <property type="match status" value="1"/>
</dbReference>
<dbReference type="Proteomes" id="UP000015241">
    <property type="component" value="Unassembled WGS sequence"/>
</dbReference>
<evidence type="ECO:0000313" key="4">
    <source>
        <dbReference type="EMBL" id="EPT02778.1"/>
    </source>
</evidence>
<evidence type="ECO:0000313" key="5">
    <source>
        <dbReference type="Proteomes" id="UP000015241"/>
    </source>
</evidence>
<dbReference type="PANTHER" id="PTHR37543">
    <property type="entry name" value="CCCH ZINC FINGER DNA BINDING PROTEIN (AFU_ORTHOLOGUE AFUA_5G12760)"/>
    <property type="match status" value="1"/>
</dbReference>
<keyword evidence="5" id="KW-1185">Reference proteome</keyword>
<feature type="coiled-coil region" evidence="2">
    <location>
        <begin position="4"/>
        <end position="56"/>
    </location>
</feature>
<sequence length="414" mass="45338">VDLSTTTIERNAELEARVTELELELVVWKQARNNAVDMMNQEKDAHNARVATLNRQMNSLGIVKVGLNPLVLCVIDGDMNIFSPALLKQGLQGGTQAAHELTKSIAEFLSQEEVQIFGRLSFWVTIYFNKRGLVNMLRDEGICAPDQLEAFMTGLSQASPRFLLVDVGPGKGGSDVKIREYLQTYVALPQTMRVFFGSGCDGSYKAALLELDKDELLGKVVLLQGSNALPEELRQLPVSIMQADTLFMSQPPAYVHRRPGSIPLAGLNQNITTQGGLISPQSETHITAASTSATTAVVTRPGPAVNGTRPIDPMKAKVPPPCNEHYLMSCSKGVNCKYSHDWYLNPEQLETLAKNAKKAPCNYLKNGIDCPHGDRCCWGHVCPSGARCFHLSKGKCWFKGDGMHPIMGPAEFII</sequence>
<dbReference type="Pfam" id="PF25540">
    <property type="entry name" value="DUF7923"/>
    <property type="match status" value="1"/>
</dbReference>
<dbReference type="InterPro" id="IPR000571">
    <property type="entry name" value="Znf_CCCH"/>
</dbReference>
<keyword evidence="1" id="KW-0862">Zinc</keyword>
<gene>
    <name evidence="4" type="ORF">FOMPIDRAFT_1117310</name>
</gene>
<dbReference type="AlphaFoldDB" id="S8EE21"/>
<evidence type="ECO:0000256" key="2">
    <source>
        <dbReference type="SAM" id="Coils"/>
    </source>
</evidence>
<keyword evidence="1" id="KW-0863">Zinc-finger</keyword>
<feature type="zinc finger region" description="C3H1-type" evidence="1">
    <location>
        <begin position="355"/>
        <end position="383"/>
    </location>
</feature>
<dbReference type="STRING" id="743788.S8EE21"/>
<evidence type="ECO:0000259" key="3">
    <source>
        <dbReference type="PROSITE" id="PS50103"/>
    </source>
</evidence>
<dbReference type="eggNOG" id="ENOG502S3N6">
    <property type="taxonomic scope" value="Eukaryota"/>
</dbReference>
<dbReference type="InParanoid" id="S8EE21"/>
<feature type="non-terminal residue" evidence="4">
    <location>
        <position position="1"/>
    </location>
</feature>
<evidence type="ECO:0000256" key="1">
    <source>
        <dbReference type="PROSITE-ProRule" id="PRU00723"/>
    </source>
</evidence>
<feature type="domain" description="C3H1-type" evidence="3">
    <location>
        <begin position="316"/>
        <end position="343"/>
    </location>
</feature>
<dbReference type="EMBL" id="KE504133">
    <property type="protein sequence ID" value="EPT02778.1"/>
    <property type="molecule type" value="Genomic_DNA"/>
</dbReference>
<dbReference type="HOGENOM" id="CLU_031811_1_0_1"/>
<dbReference type="PROSITE" id="PS50103">
    <property type="entry name" value="ZF_C3H1"/>
    <property type="match status" value="2"/>
</dbReference>
<name>S8EE21_FOMSC</name>
<feature type="zinc finger region" description="C3H1-type" evidence="1">
    <location>
        <begin position="316"/>
        <end position="343"/>
    </location>
</feature>
<organism evidence="4 5">
    <name type="scientific">Fomitopsis schrenkii</name>
    <name type="common">Brown rot fungus</name>
    <dbReference type="NCBI Taxonomy" id="2126942"/>
    <lineage>
        <taxon>Eukaryota</taxon>
        <taxon>Fungi</taxon>
        <taxon>Dikarya</taxon>
        <taxon>Basidiomycota</taxon>
        <taxon>Agaricomycotina</taxon>
        <taxon>Agaricomycetes</taxon>
        <taxon>Polyporales</taxon>
        <taxon>Fomitopsis</taxon>
    </lineage>
</organism>